<evidence type="ECO:0000313" key="5">
    <source>
        <dbReference type="EMBL" id="WCR09514.1"/>
    </source>
</evidence>
<gene>
    <name evidence="5" type="ORF">JHW45_10305</name>
</gene>
<accession>A0ABY7SRN8</accession>
<protein>
    <submittedName>
        <fullName evidence="5">Serine acetyltransferase</fullName>
    </submittedName>
</protein>
<dbReference type="InterPro" id="IPR018357">
    <property type="entry name" value="Hexapep_transf_CS"/>
</dbReference>
<keyword evidence="2" id="KW-0808">Transferase</keyword>
<evidence type="ECO:0000256" key="1">
    <source>
        <dbReference type="ARBA" id="ARBA00007274"/>
    </source>
</evidence>
<dbReference type="PANTHER" id="PTHR42811">
    <property type="entry name" value="SERINE ACETYLTRANSFERASE"/>
    <property type="match status" value="1"/>
</dbReference>
<dbReference type="CDD" id="cd03354">
    <property type="entry name" value="LbH_SAT"/>
    <property type="match status" value="1"/>
</dbReference>
<dbReference type="Proteomes" id="UP001218412">
    <property type="component" value="Chromosome"/>
</dbReference>
<proteinExistence type="inferred from homology"/>
<dbReference type="Gene3D" id="2.160.10.10">
    <property type="entry name" value="Hexapeptide repeat proteins"/>
    <property type="match status" value="1"/>
</dbReference>
<dbReference type="SUPFAM" id="SSF51161">
    <property type="entry name" value="Trimeric LpxA-like enzymes"/>
    <property type="match status" value="1"/>
</dbReference>
<evidence type="ECO:0000256" key="2">
    <source>
        <dbReference type="ARBA" id="ARBA00022679"/>
    </source>
</evidence>
<dbReference type="PROSITE" id="PS00101">
    <property type="entry name" value="HEXAPEP_TRANSFERASES"/>
    <property type="match status" value="1"/>
</dbReference>
<dbReference type="InterPro" id="IPR045304">
    <property type="entry name" value="LbH_SAT"/>
</dbReference>
<dbReference type="InterPro" id="IPR001451">
    <property type="entry name" value="Hexapep"/>
</dbReference>
<sequence>MTGPAGHFAASERVEPLAAIHPLHVLQVRSFRPVWQQIRKDYDRHGRRITDAAFISLAVHRYGRWAMQRRNRVARWIANKVYGLMTILILNVTKVWIPPNVQLGEDFHIIHAEGSLSIHPDVVIGDRCGVMHNVTIGTNMGPGAPKIGDDVFIGVNATVLGRIRIGNRVRIGANTAVTTNVPDDCIVVGSPGRIFPSLPIFAQKKKAEQP</sequence>
<keyword evidence="3" id="KW-0677">Repeat</keyword>
<dbReference type="EMBL" id="CP067134">
    <property type="protein sequence ID" value="WCR09514.1"/>
    <property type="molecule type" value="Genomic_DNA"/>
</dbReference>
<dbReference type="Pfam" id="PF00132">
    <property type="entry name" value="Hexapep"/>
    <property type="match status" value="1"/>
</dbReference>
<evidence type="ECO:0000313" key="6">
    <source>
        <dbReference type="Proteomes" id="UP001218412"/>
    </source>
</evidence>
<comment type="similarity">
    <text evidence="1">Belongs to the transferase hexapeptide repeat family.</text>
</comment>
<keyword evidence="6" id="KW-1185">Reference proteome</keyword>
<dbReference type="InterPro" id="IPR011004">
    <property type="entry name" value="Trimer_LpxA-like_sf"/>
</dbReference>
<reference evidence="5 6" key="1">
    <citation type="submission" date="2021-01" db="EMBL/GenBank/DDBJ databases">
        <title>Biogeographic distribution of Paracoccus.</title>
        <authorList>
            <person name="Hollensteiner J."/>
            <person name="Leineberger J."/>
            <person name="Brinkhoff T."/>
            <person name="Daniel R."/>
        </authorList>
    </citation>
    <scope>NUCLEOTIDE SEQUENCE [LARGE SCALE GENOMIC DNA]</scope>
    <source>
        <strain evidence="5 6">LMG25392</strain>
    </source>
</reference>
<keyword evidence="4" id="KW-0012">Acyltransferase</keyword>
<evidence type="ECO:0000256" key="4">
    <source>
        <dbReference type="ARBA" id="ARBA00023315"/>
    </source>
</evidence>
<name>A0ABY7SRN8_9RHOB</name>
<evidence type="ECO:0000256" key="3">
    <source>
        <dbReference type="ARBA" id="ARBA00022737"/>
    </source>
</evidence>
<organism evidence="5 6">
    <name type="scientific">Paracoccus stylophorae</name>
    <dbReference type="NCBI Taxonomy" id="659350"/>
    <lineage>
        <taxon>Bacteria</taxon>
        <taxon>Pseudomonadati</taxon>
        <taxon>Pseudomonadota</taxon>
        <taxon>Alphaproteobacteria</taxon>
        <taxon>Rhodobacterales</taxon>
        <taxon>Paracoccaceae</taxon>
        <taxon>Paracoccus</taxon>
    </lineage>
</organism>